<dbReference type="Proteomes" id="UP000680750">
    <property type="component" value="Chromosome"/>
</dbReference>
<dbReference type="Pfam" id="PF01494">
    <property type="entry name" value="FAD_binding_3"/>
    <property type="match status" value="1"/>
</dbReference>
<dbReference type="InterPro" id="IPR036188">
    <property type="entry name" value="FAD/NAD-bd_sf"/>
</dbReference>
<sequence length="414" mass="44238">MTERSVLVSGAGVAGLTLAYWLRRHGWATTVVERAAAPRTGGYKIDIRGAALDVVDRMGLLPQLKELTTDVRAGAIVDGCGRRVASMGGDTFGGRQGPDTEIRRGDLLRVLTDALDVDCRYGEAIATLTQDDEGVDVTFSSGRTGRYDVVVGADGLHSATRRLAFGPEERYVRPMGYQICVYRVPDTLGLDREELTYVAPGRTALAYRTAQDSGATAMFLFEGGSTGRPSVEEQRRLLAETYADDGWQVPALLAAAADAPDFYFDTMAQVHADRWSAGRVALVGDAGYAASPASGQGTSVALVGGYVLAQELAAAADHRAAFDRYERRMRPFVEANQKLGPANVRRMVLHSDRQVRMSMRMLGLLGRLPGHDRLFAAAVASIHRAATAITLDGDATAAAGARVSGGDGGTRSRR</sequence>
<dbReference type="EMBL" id="AP023354">
    <property type="protein sequence ID" value="BCJ26455.1"/>
    <property type="molecule type" value="Genomic_DNA"/>
</dbReference>
<evidence type="ECO:0000259" key="1">
    <source>
        <dbReference type="Pfam" id="PF01494"/>
    </source>
</evidence>
<dbReference type="OrthoDB" id="3356051at2"/>
<name>A0A810KUV8_9ACTN</name>
<dbReference type="PANTHER" id="PTHR46865:SF2">
    <property type="entry name" value="MONOOXYGENASE"/>
    <property type="match status" value="1"/>
</dbReference>
<dbReference type="GO" id="GO:0071949">
    <property type="term" value="F:FAD binding"/>
    <property type="evidence" value="ECO:0007669"/>
    <property type="project" value="InterPro"/>
</dbReference>
<dbReference type="RefSeq" id="WP_030446924.1">
    <property type="nucleotide sequence ID" value="NZ_AP023354.1"/>
</dbReference>
<gene>
    <name evidence="2" type="ORF">Asera_05630</name>
</gene>
<accession>A0A810KUV8</accession>
<feature type="domain" description="FAD-binding" evidence="1">
    <location>
        <begin position="5"/>
        <end position="336"/>
    </location>
</feature>
<dbReference type="KEGG" id="aser:Asera_05630"/>
<reference evidence="2" key="1">
    <citation type="submission" date="2020-08" db="EMBL/GenBank/DDBJ databases">
        <title>Whole genome shotgun sequence of Actinocatenispora sera NBRC 101916.</title>
        <authorList>
            <person name="Komaki H."/>
            <person name="Tamura T."/>
        </authorList>
    </citation>
    <scope>NUCLEOTIDE SEQUENCE</scope>
    <source>
        <strain evidence="2">NBRC 101916</strain>
    </source>
</reference>
<protein>
    <submittedName>
        <fullName evidence="2">FAD-dependent oxidoreductase</fullName>
    </submittedName>
</protein>
<dbReference type="InterPro" id="IPR002938">
    <property type="entry name" value="FAD-bd"/>
</dbReference>
<dbReference type="InterPro" id="IPR051704">
    <property type="entry name" value="FAD_aromatic-hydroxylase"/>
</dbReference>
<dbReference type="PANTHER" id="PTHR46865">
    <property type="entry name" value="OXIDOREDUCTASE-RELATED"/>
    <property type="match status" value="1"/>
</dbReference>
<evidence type="ECO:0000313" key="2">
    <source>
        <dbReference type="EMBL" id="BCJ26455.1"/>
    </source>
</evidence>
<proteinExistence type="predicted"/>
<dbReference type="Gene3D" id="3.30.9.10">
    <property type="entry name" value="D-Amino Acid Oxidase, subunit A, domain 2"/>
    <property type="match status" value="1"/>
</dbReference>
<organism evidence="2 3">
    <name type="scientific">Actinocatenispora sera</name>
    <dbReference type="NCBI Taxonomy" id="390989"/>
    <lineage>
        <taxon>Bacteria</taxon>
        <taxon>Bacillati</taxon>
        <taxon>Actinomycetota</taxon>
        <taxon>Actinomycetes</taxon>
        <taxon>Micromonosporales</taxon>
        <taxon>Micromonosporaceae</taxon>
        <taxon>Actinocatenispora</taxon>
    </lineage>
</organism>
<evidence type="ECO:0000313" key="3">
    <source>
        <dbReference type="Proteomes" id="UP000680750"/>
    </source>
</evidence>
<dbReference type="AlphaFoldDB" id="A0A810KUV8"/>
<keyword evidence="3" id="KW-1185">Reference proteome</keyword>
<dbReference type="SUPFAM" id="SSF51905">
    <property type="entry name" value="FAD/NAD(P)-binding domain"/>
    <property type="match status" value="1"/>
</dbReference>
<dbReference type="Gene3D" id="3.50.50.60">
    <property type="entry name" value="FAD/NAD(P)-binding domain"/>
    <property type="match status" value="1"/>
</dbReference>
<dbReference type="PRINTS" id="PR00420">
    <property type="entry name" value="RNGMNOXGNASE"/>
</dbReference>